<organism evidence="2 3">
    <name type="scientific">Vicia faba</name>
    <name type="common">Broad bean</name>
    <name type="synonym">Faba vulgaris</name>
    <dbReference type="NCBI Taxonomy" id="3906"/>
    <lineage>
        <taxon>Eukaryota</taxon>
        <taxon>Viridiplantae</taxon>
        <taxon>Streptophyta</taxon>
        <taxon>Embryophyta</taxon>
        <taxon>Tracheophyta</taxon>
        <taxon>Spermatophyta</taxon>
        <taxon>Magnoliopsida</taxon>
        <taxon>eudicotyledons</taxon>
        <taxon>Gunneridae</taxon>
        <taxon>Pentapetalae</taxon>
        <taxon>rosids</taxon>
        <taxon>fabids</taxon>
        <taxon>Fabales</taxon>
        <taxon>Fabaceae</taxon>
        <taxon>Papilionoideae</taxon>
        <taxon>50 kb inversion clade</taxon>
        <taxon>NPAAA clade</taxon>
        <taxon>Hologalegina</taxon>
        <taxon>IRL clade</taxon>
        <taxon>Fabeae</taxon>
        <taxon>Vicia</taxon>
    </lineage>
</organism>
<feature type="transmembrane region" description="Helical" evidence="1">
    <location>
        <begin position="96"/>
        <end position="128"/>
    </location>
</feature>
<evidence type="ECO:0000313" key="3">
    <source>
        <dbReference type="Proteomes" id="UP001157006"/>
    </source>
</evidence>
<protein>
    <submittedName>
        <fullName evidence="2">Uncharacterized protein</fullName>
    </submittedName>
</protein>
<evidence type="ECO:0000256" key="1">
    <source>
        <dbReference type="SAM" id="Phobius"/>
    </source>
</evidence>
<keyword evidence="1" id="KW-1133">Transmembrane helix</keyword>
<dbReference type="Proteomes" id="UP001157006">
    <property type="component" value="Chromosome 1L"/>
</dbReference>
<reference evidence="2 3" key="1">
    <citation type="submission" date="2023-01" db="EMBL/GenBank/DDBJ databases">
        <authorList>
            <person name="Kreplak J."/>
        </authorList>
    </citation>
    <scope>NUCLEOTIDE SEQUENCE [LARGE SCALE GENOMIC DNA]</scope>
</reference>
<name>A0AAV0YMA9_VICFA</name>
<dbReference type="AlphaFoldDB" id="A0AAV0YMA9"/>
<gene>
    <name evidence="2" type="ORF">VFH_I286360</name>
</gene>
<evidence type="ECO:0000313" key="2">
    <source>
        <dbReference type="EMBL" id="CAI8587151.1"/>
    </source>
</evidence>
<proteinExistence type="predicted"/>
<keyword evidence="1" id="KW-0472">Membrane</keyword>
<sequence>MELTKVGLIADETSKNEHDERQHMHMTDARCTTFAEQTGGREGYHSCRTCWPICRERNGVILLRVLALLIMYHDRIVEIGSPIFNRVGVIFIAFDVFFAIFCVVLACLIDIALCCCLPCIIAIVYAVAGQDGESEADLQNTDFDY</sequence>
<keyword evidence="1" id="KW-0812">Transmembrane</keyword>
<keyword evidence="3" id="KW-1185">Reference proteome</keyword>
<accession>A0AAV0YMA9</accession>
<dbReference type="EMBL" id="OX451736">
    <property type="protein sequence ID" value="CAI8587151.1"/>
    <property type="molecule type" value="Genomic_DNA"/>
</dbReference>